<dbReference type="Pfam" id="PF00510">
    <property type="entry name" value="COX3"/>
    <property type="match status" value="1"/>
</dbReference>
<dbReference type="InterPro" id="IPR035973">
    <property type="entry name" value="Cyt_c_oxidase_su3-like_sf"/>
</dbReference>
<evidence type="ECO:0000256" key="2">
    <source>
        <dbReference type="ARBA" id="ARBA00010581"/>
    </source>
</evidence>
<organism evidence="10 11">
    <name type="scientific">Candidatus Segetimicrobium genomatis</name>
    <dbReference type="NCBI Taxonomy" id="2569760"/>
    <lineage>
        <taxon>Bacteria</taxon>
        <taxon>Bacillati</taxon>
        <taxon>Candidatus Sysuimicrobiota</taxon>
        <taxon>Candidatus Sysuimicrobiia</taxon>
        <taxon>Candidatus Sysuimicrobiales</taxon>
        <taxon>Candidatus Segetimicrobiaceae</taxon>
        <taxon>Candidatus Segetimicrobium</taxon>
    </lineage>
</organism>
<comment type="caution">
    <text evidence="10">The sequence shown here is derived from an EMBL/GenBank/DDBJ whole genome shotgun (WGS) entry which is preliminary data.</text>
</comment>
<evidence type="ECO:0000256" key="5">
    <source>
        <dbReference type="ARBA" id="ARBA00023136"/>
    </source>
</evidence>
<evidence type="ECO:0000256" key="7">
    <source>
        <dbReference type="SAM" id="MobiDB-lite"/>
    </source>
</evidence>
<dbReference type="InterPro" id="IPR024791">
    <property type="entry name" value="Cyt_c/ubiquinol_Oxase_su3"/>
</dbReference>
<reference evidence="10 11" key="1">
    <citation type="journal article" date="2019" name="Nat. Microbiol.">
        <title>Mediterranean grassland soil C-N compound turnover is dependent on rainfall and depth, and is mediated by genomically divergent microorganisms.</title>
        <authorList>
            <person name="Diamond S."/>
            <person name="Andeer P.F."/>
            <person name="Li Z."/>
            <person name="Crits-Christoph A."/>
            <person name="Burstein D."/>
            <person name="Anantharaman K."/>
            <person name="Lane K.R."/>
            <person name="Thomas B.C."/>
            <person name="Pan C."/>
            <person name="Northen T.R."/>
            <person name="Banfield J.F."/>
        </authorList>
    </citation>
    <scope>NUCLEOTIDE SEQUENCE [LARGE SCALE GENOMIC DNA]</scope>
    <source>
        <strain evidence="10">NP_3</strain>
    </source>
</reference>
<dbReference type="EMBL" id="VBAK01000015">
    <property type="protein sequence ID" value="TMI93827.1"/>
    <property type="molecule type" value="Genomic_DNA"/>
</dbReference>
<evidence type="ECO:0000313" key="10">
    <source>
        <dbReference type="EMBL" id="TMI93827.1"/>
    </source>
</evidence>
<evidence type="ECO:0000256" key="3">
    <source>
        <dbReference type="ARBA" id="ARBA00022692"/>
    </source>
</evidence>
<dbReference type="SUPFAM" id="SSF81452">
    <property type="entry name" value="Cytochrome c oxidase subunit III-like"/>
    <property type="match status" value="1"/>
</dbReference>
<dbReference type="GO" id="GO:0019646">
    <property type="term" value="P:aerobic electron transport chain"/>
    <property type="evidence" value="ECO:0007669"/>
    <property type="project" value="InterPro"/>
</dbReference>
<evidence type="ECO:0000256" key="1">
    <source>
        <dbReference type="ARBA" id="ARBA00004141"/>
    </source>
</evidence>
<keyword evidence="4 8" id="KW-1133">Transmembrane helix</keyword>
<feature type="transmembrane region" description="Helical" evidence="8">
    <location>
        <begin position="211"/>
        <end position="229"/>
    </location>
</feature>
<dbReference type="InterPro" id="IPR000298">
    <property type="entry name" value="Cyt_c_oxidase-like_su3"/>
</dbReference>
<protein>
    <submittedName>
        <fullName evidence="10">Heme-copper oxidase subunit III</fullName>
    </submittedName>
</protein>
<comment type="subcellular location">
    <subcellularLocation>
        <location evidence="6">Cell membrane</location>
        <topology evidence="6">Multi-pass membrane protein</topology>
    </subcellularLocation>
    <subcellularLocation>
        <location evidence="1">Membrane</location>
        <topology evidence="1">Multi-pass membrane protein</topology>
    </subcellularLocation>
</comment>
<name>A0A537KDJ2_9BACT</name>
<feature type="domain" description="Heme-copper oxidase subunit III family profile" evidence="9">
    <location>
        <begin position="60"/>
        <end position="230"/>
    </location>
</feature>
<comment type="similarity">
    <text evidence="2 6">Belongs to the cytochrome c oxidase subunit 3 family.</text>
</comment>
<keyword evidence="5 8" id="KW-0472">Membrane</keyword>
<gene>
    <name evidence="10" type="ORF">E6H00_00655</name>
</gene>
<feature type="region of interest" description="Disordered" evidence="7">
    <location>
        <begin position="1"/>
        <end position="52"/>
    </location>
</feature>
<feature type="transmembrane region" description="Helical" evidence="8">
    <location>
        <begin position="97"/>
        <end position="115"/>
    </location>
</feature>
<dbReference type="PROSITE" id="PS50253">
    <property type="entry name" value="COX3"/>
    <property type="match status" value="1"/>
</dbReference>
<dbReference type="Proteomes" id="UP000318509">
    <property type="component" value="Unassembled WGS sequence"/>
</dbReference>
<evidence type="ECO:0000256" key="8">
    <source>
        <dbReference type="SAM" id="Phobius"/>
    </source>
</evidence>
<accession>A0A537KDJ2</accession>
<evidence type="ECO:0000256" key="6">
    <source>
        <dbReference type="RuleBase" id="RU003376"/>
    </source>
</evidence>
<feature type="transmembrane region" description="Helical" evidence="8">
    <location>
        <begin position="58"/>
        <end position="77"/>
    </location>
</feature>
<evidence type="ECO:0000313" key="11">
    <source>
        <dbReference type="Proteomes" id="UP000318509"/>
    </source>
</evidence>
<evidence type="ECO:0000256" key="4">
    <source>
        <dbReference type="ARBA" id="ARBA00022989"/>
    </source>
</evidence>
<proteinExistence type="inferred from homology"/>
<dbReference type="AlphaFoldDB" id="A0A537KDJ2"/>
<dbReference type="GO" id="GO:0005886">
    <property type="term" value="C:plasma membrane"/>
    <property type="evidence" value="ECO:0007669"/>
    <property type="project" value="UniProtKB-SubCell"/>
</dbReference>
<dbReference type="PANTHER" id="PTHR11403:SF10">
    <property type="entry name" value="CYTOCHROME C OXIDASE"/>
    <property type="match status" value="1"/>
</dbReference>
<dbReference type="GO" id="GO:0004129">
    <property type="term" value="F:cytochrome-c oxidase activity"/>
    <property type="evidence" value="ECO:0007669"/>
    <property type="project" value="InterPro"/>
</dbReference>
<evidence type="ECO:0000259" key="9">
    <source>
        <dbReference type="PROSITE" id="PS50253"/>
    </source>
</evidence>
<feature type="compositionally biased region" description="Basic and acidic residues" evidence="7">
    <location>
        <begin position="1"/>
        <end position="10"/>
    </location>
</feature>
<feature type="transmembrane region" description="Helical" evidence="8">
    <location>
        <begin position="167"/>
        <end position="190"/>
    </location>
</feature>
<feature type="transmembrane region" description="Helical" evidence="8">
    <location>
        <begin position="127"/>
        <end position="147"/>
    </location>
</feature>
<keyword evidence="3 6" id="KW-0812">Transmembrane</keyword>
<dbReference type="Gene3D" id="1.20.120.80">
    <property type="entry name" value="Cytochrome c oxidase, subunit III, four-helix bundle"/>
    <property type="match status" value="1"/>
</dbReference>
<dbReference type="InterPro" id="IPR013833">
    <property type="entry name" value="Cyt_c_oxidase_su3_a-hlx"/>
</dbReference>
<dbReference type="PANTHER" id="PTHR11403">
    <property type="entry name" value="CYTOCHROME C OXIDASE SUBUNIT III"/>
    <property type="match status" value="1"/>
</dbReference>
<sequence length="230" mass="24766">MPTELPERTRSVFGRRKRPGRSGPRVSRPRRPLGPGGRGPFDGEGALSPGTPAPASTATLGLGFALAAIAMLFVAFTTTYLGHRQDGTWPAVPLPPVLWLDTGILLASSAVLAWGRRDLRQGNLAGFRRDVTAAWGLGLAFLGGQLLAWRQLIRLGVYLSSNAHSSFFYLLTGAHGAHLLGGLVALGVILPRVWSEAAPPEGSTALNMAALYWHFLTGLWVYVFVLLYWL</sequence>